<dbReference type="GO" id="GO:0030414">
    <property type="term" value="F:peptidase inhibitor activity"/>
    <property type="evidence" value="ECO:0007669"/>
    <property type="project" value="TreeGrafter"/>
</dbReference>
<dbReference type="GO" id="GO:0005543">
    <property type="term" value="F:phospholipid binding"/>
    <property type="evidence" value="ECO:0007669"/>
    <property type="project" value="TreeGrafter"/>
</dbReference>
<dbReference type="InterPro" id="IPR035810">
    <property type="entry name" value="PEBP_euk"/>
</dbReference>
<dbReference type="InterPro" id="IPR036610">
    <property type="entry name" value="PEBP-like_sf"/>
</dbReference>
<comment type="caution">
    <text evidence="1">The sequence shown here is derived from an EMBL/GenBank/DDBJ whole genome shotgun (WGS) entry which is preliminary data.</text>
</comment>
<dbReference type="Proteomes" id="UP000242525">
    <property type="component" value="Unassembled WGS sequence"/>
</dbReference>
<organism evidence="1 2">
    <name type="scientific">Geotrichum candidum</name>
    <name type="common">Oospora lactis</name>
    <name type="synonym">Dipodascus geotrichum</name>
    <dbReference type="NCBI Taxonomy" id="1173061"/>
    <lineage>
        <taxon>Eukaryota</taxon>
        <taxon>Fungi</taxon>
        <taxon>Dikarya</taxon>
        <taxon>Ascomycota</taxon>
        <taxon>Saccharomycotina</taxon>
        <taxon>Dipodascomycetes</taxon>
        <taxon>Dipodascales</taxon>
        <taxon>Dipodascaceae</taxon>
        <taxon>Geotrichum</taxon>
    </lineage>
</organism>
<dbReference type="InterPro" id="IPR008914">
    <property type="entry name" value="PEBP"/>
</dbReference>
<keyword evidence="1" id="KW-0645">Protease</keyword>
<dbReference type="PANTHER" id="PTHR11362">
    <property type="entry name" value="PHOSPHATIDYLETHANOLAMINE-BINDING PROTEIN"/>
    <property type="match status" value="1"/>
</dbReference>
<evidence type="ECO:0000313" key="1">
    <source>
        <dbReference type="EMBL" id="CDO53448.1"/>
    </source>
</evidence>
<dbReference type="GO" id="GO:0004180">
    <property type="term" value="F:carboxypeptidase activity"/>
    <property type="evidence" value="ECO:0007669"/>
    <property type="project" value="UniProtKB-KW"/>
</dbReference>
<protein>
    <submittedName>
        <fullName evidence="1">Similar to Saccharomyces cerevisiae YLR178C TFS1 Protein that interacts with and inhibits carboxypeptidase Y and Ira2p</fullName>
    </submittedName>
</protein>
<dbReference type="OrthoDB" id="2506647at2759"/>
<dbReference type="SUPFAM" id="SSF49777">
    <property type="entry name" value="PEBP-like"/>
    <property type="match status" value="1"/>
</dbReference>
<gene>
    <name evidence="1" type="ORF">BN980_GECA05s01869g</name>
</gene>
<reference evidence="1" key="1">
    <citation type="submission" date="2014-03" db="EMBL/GenBank/DDBJ databases">
        <authorList>
            <person name="Casaregola S."/>
        </authorList>
    </citation>
    <scope>NUCLEOTIDE SEQUENCE [LARGE SCALE GENOMIC DNA]</scope>
    <source>
        <strain evidence="1">CLIB 918</strain>
    </source>
</reference>
<keyword evidence="2" id="KW-1185">Reference proteome</keyword>
<dbReference type="CDD" id="cd00866">
    <property type="entry name" value="PEBP_euk"/>
    <property type="match status" value="1"/>
</dbReference>
<evidence type="ECO:0000313" key="2">
    <source>
        <dbReference type="Proteomes" id="UP000242525"/>
    </source>
</evidence>
<dbReference type="AlphaFoldDB" id="A0A0J9X8D1"/>
<keyword evidence="1" id="KW-0378">Hydrolase</keyword>
<accession>A0A0J9X8D1</accession>
<sequence>MFRILSRPIALVPRIPRARGLVTLNNDLIQNLKSHKIIPDVLDSFNPLGLITISHDNKDVTMGNTLTPAEARERPLVHTALNISDDPSLVGSSYTLVLTDPDSTVGAAAEPSKSVEIHNTNNNNAGMTTDYLHYIVSGLRLSSDHADFSQLDLDKGDEILPYLGPILPNGSGKHRFVYILFKEPPGSTIKSINNIIYTTSSNHANSSSRPLEEGGENNNEKALTVLDEPVRVAFGSGLRVKQWAMKHSLTPVAVNFYYAQGQPTQE</sequence>
<name>A0A0J9X8D1_GEOCN</name>
<dbReference type="Pfam" id="PF01161">
    <property type="entry name" value="PBP"/>
    <property type="match status" value="1"/>
</dbReference>
<dbReference type="GO" id="GO:0046578">
    <property type="term" value="P:regulation of Ras protein signal transduction"/>
    <property type="evidence" value="ECO:0007669"/>
    <property type="project" value="TreeGrafter"/>
</dbReference>
<dbReference type="EMBL" id="CCBN010000005">
    <property type="protein sequence ID" value="CDO53448.1"/>
    <property type="molecule type" value="Genomic_DNA"/>
</dbReference>
<dbReference type="GO" id="GO:0030162">
    <property type="term" value="P:regulation of proteolysis"/>
    <property type="evidence" value="ECO:0007669"/>
    <property type="project" value="TreeGrafter"/>
</dbReference>
<dbReference type="Gene3D" id="3.90.280.10">
    <property type="entry name" value="PEBP-like"/>
    <property type="match status" value="1"/>
</dbReference>
<dbReference type="STRING" id="1173061.A0A0J9X8D1"/>
<proteinExistence type="predicted"/>
<keyword evidence="1" id="KW-0121">Carboxypeptidase</keyword>
<dbReference type="PANTHER" id="PTHR11362:SF148">
    <property type="entry name" value="CARBOXYPEPTIDASE Y INHIBITOR"/>
    <property type="match status" value="1"/>
</dbReference>